<organism evidence="3 4">
    <name type="scientific">Mizuhopecten yessoensis</name>
    <name type="common">Japanese scallop</name>
    <name type="synonym">Patinopecten yessoensis</name>
    <dbReference type="NCBI Taxonomy" id="6573"/>
    <lineage>
        <taxon>Eukaryota</taxon>
        <taxon>Metazoa</taxon>
        <taxon>Spiralia</taxon>
        <taxon>Lophotrochozoa</taxon>
        <taxon>Mollusca</taxon>
        <taxon>Bivalvia</taxon>
        <taxon>Autobranchia</taxon>
        <taxon>Pteriomorphia</taxon>
        <taxon>Pectinida</taxon>
        <taxon>Pectinoidea</taxon>
        <taxon>Pectinidae</taxon>
        <taxon>Mizuhopecten</taxon>
    </lineage>
</organism>
<proteinExistence type="predicted"/>
<feature type="transmembrane region" description="Helical" evidence="1">
    <location>
        <begin position="378"/>
        <end position="399"/>
    </location>
</feature>
<feature type="domain" description="C-type lectin" evidence="2">
    <location>
        <begin position="33"/>
        <end position="153"/>
    </location>
</feature>
<keyword evidence="4" id="KW-1185">Reference proteome</keyword>
<dbReference type="CDD" id="cd00037">
    <property type="entry name" value="CLECT"/>
    <property type="match status" value="1"/>
</dbReference>
<gene>
    <name evidence="3" type="ORF">KP79_PYT21452</name>
</gene>
<dbReference type="InterPro" id="IPR050111">
    <property type="entry name" value="C-type_lectin/snaclec_domain"/>
</dbReference>
<dbReference type="Pfam" id="PF00059">
    <property type="entry name" value="Lectin_C"/>
    <property type="match status" value="1"/>
</dbReference>
<dbReference type="SMART" id="SM00034">
    <property type="entry name" value="CLECT"/>
    <property type="match status" value="1"/>
</dbReference>
<dbReference type="InterPro" id="IPR016186">
    <property type="entry name" value="C-type_lectin-like/link_sf"/>
</dbReference>
<reference evidence="3 4" key="1">
    <citation type="journal article" date="2017" name="Nat. Ecol. Evol.">
        <title>Scallop genome provides insights into evolution of bilaterian karyotype and development.</title>
        <authorList>
            <person name="Wang S."/>
            <person name="Zhang J."/>
            <person name="Jiao W."/>
            <person name="Li J."/>
            <person name="Xun X."/>
            <person name="Sun Y."/>
            <person name="Guo X."/>
            <person name="Huan P."/>
            <person name="Dong B."/>
            <person name="Zhang L."/>
            <person name="Hu X."/>
            <person name="Sun X."/>
            <person name="Wang J."/>
            <person name="Zhao C."/>
            <person name="Wang Y."/>
            <person name="Wang D."/>
            <person name="Huang X."/>
            <person name="Wang R."/>
            <person name="Lv J."/>
            <person name="Li Y."/>
            <person name="Zhang Z."/>
            <person name="Liu B."/>
            <person name="Lu W."/>
            <person name="Hui Y."/>
            <person name="Liang J."/>
            <person name="Zhou Z."/>
            <person name="Hou R."/>
            <person name="Li X."/>
            <person name="Liu Y."/>
            <person name="Li H."/>
            <person name="Ning X."/>
            <person name="Lin Y."/>
            <person name="Zhao L."/>
            <person name="Xing Q."/>
            <person name="Dou J."/>
            <person name="Li Y."/>
            <person name="Mao J."/>
            <person name="Guo H."/>
            <person name="Dou H."/>
            <person name="Li T."/>
            <person name="Mu C."/>
            <person name="Jiang W."/>
            <person name="Fu Q."/>
            <person name="Fu X."/>
            <person name="Miao Y."/>
            <person name="Liu J."/>
            <person name="Yu Q."/>
            <person name="Li R."/>
            <person name="Liao H."/>
            <person name="Li X."/>
            <person name="Kong Y."/>
            <person name="Jiang Z."/>
            <person name="Chourrout D."/>
            <person name="Li R."/>
            <person name="Bao Z."/>
        </authorList>
    </citation>
    <scope>NUCLEOTIDE SEQUENCE [LARGE SCALE GENOMIC DNA]</scope>
    <source>
        <strain evidence="3 4">PY_sf001</strain>
    </source>
</reference>
<dbReference type="EMBL" id="NEDP02001625">
    <property type="protein sequence ID" value="OWF52813.1"/>
    <property type="molecule type" value="Genomic_DNA"/>
</dbReference>
<keyword evidence="1" id="KW-1133">Transmembrane helix</keyword>
<dbReference type="OrthoDB" id="6091698at2759"/>
<name>A0A210QVM2_MIZYE</name>
<evidence type="ECO:0000313" key="3">
    <source>
        <dbReference type="EMBL" id="OWF52813.1"/>
    </source>
</evidence>
<evidence type="ECO:0000259" key="2">
    <source>
        <dbReference type="PROSITE" id="PS50041"/>
    </source>
</evidence>
<protein>
    <submittedName>
        <fullName evidence="3">Snaclec alboaggregin-B subunit beta</fullName>
    </submittedName>
</protein>
<keyword evidence="1" id="KW-0472">Membrane</keyword>
<sequence length="433" mass="47325">MNQHQYPGVVVGFLTLMGCVSRGPATQLTTMVLHQETKSWNEARQVCSADGGKLLSIQNPYKLADLLYMDSLPSWNSRVMTADLWFGLHTDVGASCNLVQYKWDDGEPLGSWSDWFAGSYTEPNSCESDLCSRISASKWKTIGCTNQYGFVCEYLGGTCGFETVADKMFTRGPESSDILDAQNVFVKMESTANLAMCLEACQTSSVGDLDCWFVLTNTSNADICYLYYTHDKYLADKAEHITETTGTSIHVKRCGSVAVYGETTTTASTTTTEAACVELTTTTASAATTTAAQTTTTVMTTTTAQKTTTTTTEPTTIAATQTTDGVECLKYSNETISYTASELQAQLLQLKADLTVLKTSTNRHMRTLTSVYDGRSSAVNIGVIGSLFLVVIPVLFFIADMPILYKHIRGRWDDDDDDDDVDDDGVDKNKMVL</sequence>
<dbReference type="InterPro" id="IPR016187">
    <property type="entry name" value="CTDL_fold"/>
</dbReference>
<dbReference type="InterPro" id="IPR001304">
    <property type="entry name" value="C-type_lectin-like"/>
</dbReference>
<evidence type="ECO:0000313" key="4">
    <source>
        <dbReference type="Proteomes" id="UP000242188"/>
    </source>
</evidence>
<accession>A0A210QVM2</accession>
<evidence type="ECO:0000256" key="1">
    <source>
        <dbReference type="SAM" id="Phobius"/>
    </source>
</evidence>
<dbReference type="PROSITE" id="PS50041">
    <property type="entry name" value="C_TYPE_LECTIN_2"/>
    <property type="match status" value="1"/>
</dbReference>
<dbReference type="PANTHER" id="PTHR22803">
    <property type="entry name" value="MANNOSE, PHOSPHOLIPASE, LECTIN RECEPTOR RELATED"/>
    <property type="match status" value="1"/>
</dbReference>
<comment type="caution">
    <text evidence="3">The sequence shown here is derived from an EMBL/GenBank/DDBJ whole genome shotgun (WGS) entry which is preliminary data.</text>
</comment>
<dbReference type="Gene3D" id="3.10.100.10">
    <property type="entry name" value="Mannose-Binding Protein A, subunit A"/>
    <property type="match status" value="1"/>
</dbReference>
<dbReference type="AlphaFoldDB" id="A0A210QVM2"/>
<keyword evidence="1" id="KW-0812">Transmembrane</keyword>
<dbReference type="SUPFAM" id="SSF56436">
    <property type="entry name" value="C-type lectin-like"/>
    <property type="match status" value="1"/>
</dbReference>
<dbReference type="Proteomes" id="UP000242188">
    <property type="component" value="Unassembled WGS sequence"/>
</dbReference>